<accession>A0ABW0X327</accession>
<keyword evidence="2" id="KW-1185">Reference proteome</keyword>
<dbReference type="RefSeq" id="WP_380226648.1">
    <property type="nucleotide sequence ID" value="NZ_JBHSOF010000022.1"/>
</dbReference>
<sequence>MAFQDIDWYAGSGGEYLGTSQTDQRGIATMEGGSISDIGTSIVGELGGYSVKYNGSDEYLPSEAHGRVVPVFGIA</sequence>
<gene>
    <name evidence="1" type="ORF">ACFP3U_18455</name>
</gene>
<organism evidence="1 2">
    <name type="scientific">Kitasatospora misakiensis</name>
    <dbReference type="NCBI Taxonomy" id="67330"/>
    <lineage>
        <taxon>Bacteria</taxon>
        <taxon>Bacillati</taxon>
        <taxon>Actinomycetota</taxon>
        <taxon>Actinomycetes</taxon>
        <taxon>Kitasatosporales</taxon>
        <taxon>Streptomycetaceae</taxon>
        <taxon>Kitasatospora</taxon>
    </lineage>
</organism>
<dbReference type="Proteomes" id="UP001595975">
    <property type="component" value="Unassembled WGS sequence"/>
</dbReference>
<evidence type="ECO:0000313" key="2">
    <source>
        <dbReference type="Proteomes" id="UP001595975"/>
    </source>
</evidence>
<name>A0ABW0X327_9ACTN</name>
<proteinExistence type="predicted"/>
<comment type="caution">
    <text evidence="1">The sequence shown here is derived from an EMBL/GenBank/DDBJ whole genome shotgun (WGS) entry which is preliminary data.</text>
</comment>
<evidence type="ECO:0000313" key="1">
    <source>
        <dbReference type="EMBL" id="MFC5664957.1"/>
    </source>
</evidence>
<protein>
    <submittedName>
        <fullName evidence="1">Uncharacterized protein</fullName>
    </submittedName>
</protein>
<reference evidence="2" key="1">
    <citation type="journal article" date="2019" name="Int. J. Syst. Evol. Microbiol.">
        <title>The Global Catalogue of Microorganisms (GCM) 10K type strain sequencing project: providing services to taxonomists for standard genome sequencing and annotation.</title>
        <authorList>
            <consortium name="The Broad Institute Genomics Platform"/>
            <consortium name="The Broad Institute Genome Sequencing Center for Infectious Disease"/>
            <person name="Wu L."/>
            <person name="Ma J."/>
        </authorList>
    </citation>
    <scope>NUCLEOTIDE SEQUENCE [LARGE SCALE GENOMIC DNA]</scope>
    <source>
        <strain evidence="2">CGMCC 4.1437</strain>
    </source>
</reference>
<dbReference type="EMBL" id="JBHSOF010000022">
    <property type="protein sequence ID" value="MFC5664957.1"/>
    <property type="molecule type" value="Genomic_DNA"/>
</dbReference>